<organism evidence="1">
    <name type="scientific">uncultured Chloroflexia bacterium</name>
    <dbReference type="NCBI Taxonomy" id="1672391"/>
    <lineage>
        <taxon>Bacteria</taxon>
        <taxon>Bacillati</taxon>
        <taxon>Chloroflexota</taxon>
        <taxon>Chloroflexia</taxon>
        <taxon>environmental samples</taxon>
    </lineage>
</organism>
<dbReference type="AlphaFoldDB" id="A0A6J4MBX1"/>
<dbReference type="EMBL" id="CADCTR010002445">
    <property type="protein sequence ID" value="CAA9353633.1"/>
    <property type="molecule type" value="Genomic_DNA"/>
</dbReference>
<protein>
    <submittedName>
        <fullName evidence="1">Uncharacterized protein</fullName>
    </submittedName>
</protein>
<gene>
    <name evidence="1" type="ORF">AVDCRST_MAG93-7241</name>
</gene>
<sequence length="96" mass="10108">MQPELCITKGRGFGNPGPVAEGASALGTFGDPRTPDLRRTLLLLVSLNRRAKPNGGPKENRAGASLELRIEWSDKSPARSLRFDPTVAGPNSGAIG</sequence>
<reference evidence="1" key="1">
    <citation type="submission" date="2020-02" db="EMBL/GenBank/DDBJ databases">
        <authorList>
            <person name="Meier V. D."/>
        </authorList>
    </citation>
    <scope>NUCLEOTIDE SEQUENCE</scope>
    <source>
        <strain evidence="1">AVDCRST_MAG93</strain>
    </source>
</reference>
<name>A0A6J4MBX1_9CHLR</name>
<proteinExistence type="predicted"/>
<accession>A0A6J4MBX1</accession>
<evidence type="ECO:0000313" key="1">
    <source>
        <dbReference type="EMBL" id="CAA9353633.1"/>
    </source>
</evidence>